<evidence type="ECO:0000256" key="2">
    <source>
        <dbReference type="ARBA" id="ARBA00023125"/>
    </source>
</evidence>
<dbReference type="OrthoDB" id="7056813at2"/>
<feature type="domain" description="HTH tetR-type" evidence="6">
    <location>
        <begin position="84"/>
        <end position="144"/>
    </location>
</feature>
<gene>
    <name evidence="7" type="ORF">DKG74_12145</name>
</gene>
<protein>
    <recommendedName>
        <fullName evidence="6">HTH tetR-type domain-containing protein</fullName>
    </recommendedName>
</protein>
<proteinExistence type="predicted"/>
<dbReference type="Proteomes" id="UP000245461">
    <property type="component" value="Unassembled WGS sequence"/>
</dbReference>
<dbReference type="SUPFAM" id="SSF46689">
    <property type="entry name" value="Homeodomain-like"/>
    <property type="match status" value="1"/>
</dbReference>
<evidence type="ECO:0000313" key="7">
    <source>
        <dbReference type="EMBL" id="PWR22613.1"/>
    </source>
</evidence>
<evidence type="ECO:0000256" key="4">
    <source>
        <dbReference type="PROSITE-ProRule" id="PRU00335"/>
    </source>
</evidence>
<dbReference type="GO" id="GO:0000976">
    <property type="term" value="F:transcription cis-regulatory region binding"/>
    <property type="evidence" value="ECO:0007669"/>
    <property type="project" value="TreeGrafter"/>
</dbReference>
<accession>A0A317EBD4</accession>
<keyword evidence="2 4" id="KW-0238">DNA-binding</keyword>
<dbReference type="Gene3D" id="1.10.357.10">
    <property type="entry name" value="Tetracycline Repressor, domain 2"/>
    <property type="match status" value="1"/>
</dbReference>
<evidence type="ECO:0000256" key="1">
    <source>
        <dbReference type="ARBA" id="ARBA00023015"/>
    </source>
</evidence>
<dbReference type="AlphaFoldDB" id="A0A317EBD4"/>
<dbReference type="EMBL" id="QGLE01000006">
    <property type="protein sequence ID" value="PWR22613.1"/>
    <property type="molecule type" value="Genomic_DNA"/>
</dbReference>
<evidence type="ECO:0000259" key="6">
    <source>
        <dbReference type="PROSITE" id="PS50977"/>
    </source>
</evidence>
<dbReference type="PANTHER" id="PTHR30055">
    <property type="entry name" value="HTH-TYPE TRANSCRIPTIONAL REGULATOR RUTR"/>
    <property type="match status" value="1"/>
</dbReference>
<feature type="region of interest" description="Disordered" evidence="5">
    <location>
        <begin position="15"/>
        <end position="53"/>
    </location>
</feature>
<reference evidence="7 8" key="1">
    <citation type="submission" date="2018-05" db="EMBL/GenBank/DDBJ databases">
        <title>Zavarzinia sp. HR-AS.</title>
        <authorList>
            <person name="Lee Y."/>
            <person name="Jeon C.O."/>
        </authorList>
    </citation>
    <scope>NUCLEOTIDE SEQUENCE [LARGE SCALE GENOMIC DNA]</scope>
    <source>
        <strain evidence="7 8">HR-AS</strain>
    </source>
</reference>
<dbReference type="GO" id="GO:0003700">
    <property type="term" value="F:DNA-binding transcription factor activity"/>
    <property type="evidence" value="ECO:0007669"/>
    <property type="project" value="TreeGrafter"/>
</dbReference>
<dbReference type="InterPro" id="IPR009057">
    <property type="entry name" value="Homeodomain-like_sf"/>
</dbReference>
<evidence type="ECO:0000256" key="3">
    <source>
        <dbReference type="ARBA" id="ARBA00023163"/>
    </source>
</evidence>
<dbReference type="Pfam" id="PF00440">
    <property type="entry name" value="TetR_N"/>
    <property type="match status" value="1"/>
</dbReference>
<comment type="caution">
    <text evidence="7">The sequence shown here is derived from an EMBL/GenBank/DDBJ whole genome shotgun (WGS) entry which is preliminary data.</text>
</comment>
<dbReference type="PROSITE" id="PS50977">
    <property type="entry name" value="HTH_TETR_2"/>
    <property type="match status" value="1"/>
</dbReference>
<dbReference type="InterPro" id="IPR001647">
    <property type="entry name" value="HTH_TetR"/>
</dbReference>
<evidence type="ECO:0000313" key="8">
    <source>
        <dbReference type="Proteomes" id="UP000245461"/>
    </source>
</evidence>
<organism evidence="7 8">
    <name type="scientific">Zavarzinia aquatilis</name>
    <dbReference type="NCBI Taxonomy" id="2211142"/>
    <lineage>
        <taxon>Bacteria</taxon>
        <taxon>Pseudomonadati</taxon>
        <taxon>Pseudomonadota</taxon>
        <taxon>Alphaproteobacteria</taxon>
        <taxon>Rhodospirillales</taxon>
        <taxon>Zavarziniaceae</taxon>
        <taxon>Zavarzinia</taxon>
    </lineage>
</organism>
<keyword evidence="3" id="KW-0804">Transcription</keyword>
<dbReference type="PRINTS" id="PR00455">
    <property type="entry name" value="HTHTETR"/>
</dbReference>
<dbReference type="InterPro" id="IPR050109">
    <property type="entry name" value="HTH-type_TetR-like_transc_reg"/>
</dbReference>
<feature type="DNA-binding region" description="H-T-H motif" evidence="4">
    <location>
        <begin position="107"/>
        <end position="126"/>
    </location>
</feature>
<dbReference type="PANTHER" id="PTHR30055:SF234">
    <property type="entry name" value="HTH-TYPE TRANSCRIPTIONAL REGULATOR BETI"/>
    <property type="match status" value="1"/>
</dbReference>
<sequence>MSPFRKVPAYCRQSRTPIPFRQKQNEGLEALNTPLGAPRPGATRRKPAERAVARTIESDDADSLRAGRRRLGVVLKPAAQARSRNKLERLLEVGLEMMNEIGFDRMRVVDIAERAGCSTGAFYQRFADKEALLEALAQRFAEKAWTLLDTMLIPERFEGQPFAVVVRRMVVVMVRLASAHAVLLREVVRASLRDMRTWTYFSAMRDHMMARLFEVAGHYPEVTDKAAPGGPIELAVQIILSSLISRSLADQRIIAISDDDYAAELATLMIRYLVIDDAPWDAALSPTVD</sequence>
<keyword evidence="8" id="KW-1185">Reference proteome</keyword>
<evidence type="ECO:0000256" key="5">
    <source>
        <dbReference type="SAM" id="MobiDB-lite"/>
    </source>
</evidence>
<name>A0A317EBD4_9PROT</name>
<keyword evidence="1" id="KW-0805">Transcription regulation</keyword>